<protein>
    <submittedName>
        <fullName evidence="1">Uncharacterized protein</fullName>
    </submittedName>
</protein>
<gene>
    <name evidence="1" type="ORF">K505DRAFT_71024</name>
</gene>
<dbReference type="OrthoDB" id="3746429at2759"/>
<reference evidence="1" key="1">
    <citation type="journal article" date="2020" name="Stud. Mycol.">
        <title>101 Dothideomycetes genomes: a test case for predicting lifestyles and emergence of pathogens.</title>
        <authorList>
            <person name="Haridas S."/>
            <person name="Albert R."/>
            <person name="Binder M."/>
            <person name="Bloem J."/>
            <person name="Labutti K."/>
            <person name="Salamov A."/>
            <person name="Andreopoulos B."/>
            <person name="Baker S."/>
            <person name="Barry K."/>
            <person name="Bills G."/>
            <person name="Bluhm B."/>
            <person name="Cannon C."/>
            <person name="Castanera R."/>
            <person name="Culley D."/>
            <person name="Daum C."/>
            <person name="Ezra D."/>
            <person name="Gonzalez J."/>
            <person name="Henrissat B."/>
            <person name="Kuo A."/>
            <person name="Liang C."/>
            <person name="Lipzen A."/>
            <person name="Lutzoni F."/>
            <person name="Magnuson J."/>
            <person name="Mondo S."/>
            <person name="Nolan M."/>
            <person name="Ohm R."/>
            <person name="Pangilinan J."/>
            <person name="Park H.-J."/>
            <person name="Ramirez L."/>
            <person name="Alfaro M."/>
            <person name="Sun H."/>
            <person name="Tritt A."/>
            <person name="Yoshinaga Y."/>
            <person name="Zwiers L.-H."/>
            <person name="Turgeon B."/>
            <person name="Goodwin S."/>
            <person name="Spatafora J."/>
            <person name="Crous P."/>
            <person name="Grigoriev I."/>
        </authorList>
    </citation>
    <scope>NUCLEOTIDE SEQUENCE</scope>
    <source>
        <strain evidence="1">CBS 109.77</strain>
    </source>
</reference>
<proteinExistence type="predicted"/>
<evidence type="ECO:0000313" key="1">
    <source>
        <dbReference type="EMBL" id="KAF2799274.1"/>
    </source>
</evidence>
<sequence>MKRPNYAYPEVLQGRLPIPIHNDVLSDLSTDGAYLKTVAYANDDNIWFEPDMVGDPKANDTDLHRRFGPSKYEDFSTLELTEPRGSKGVNPLRRIAIHRYRLSSGITWLAKSGLKQADNAIGSIGLARVQDDPAAAEAEADGCMHHLGHVHHSDKQDATNFKHLDLGNVDITKLDIAYVPGSGYIAGLTLYDQINGQHTERLSWRQWDGKPPQGLVHVANEPPDRGDGTVWRFVGLAGSWVDTVGQGHVLARCSGIWKKAEEE</sequence>
<dbReference type="AlphaFoldDB" id="A0A6A6XU51"/>
<name>A0A6A6XU51_9PLEO</name>
<evidence type="ECO:0000313" key="2">
    <source>
        <dbReference type="Proteomes" id="UP000799757"/>
    </source>
</evidence>
<organism evidence="1 2">
    <name type="scientific">Melanomma pulvis-pyrius CBS 109.77</name>
    <dbReference type="NCBI Taxonomy" id="1314802"/>
    <lineage>
        <taxon>Eukaryota</taxon>
        <taxon>Fungi</taxon>
        <taxon>Dikarya</taxon>
        <taxon>Ascomycota</taxon>
        <taxon>Pezizomycotina</taxon>
        <taxon>Dothideomycetes</taxon>
        <taxon>Pleosporomycetidae</taxon>
        <taxon>Pleosporales</taxon>
        <taxon>Melanommataceae</taxon>
        <taxon>Melanomma</taxon>
    </lineage>
</organism>
<dbReference type="EMBL" id="MU001767">
    <property type="protein sequence ID" value="KAF2799274.1"/>
    <property type="molecule type" value="Genomic_DNA"/>
</dbReference>
<keyword evidence="2" id="KW-1185">Reference proteome</keyword>
<dbReference type="Proteomes" id="UP000799757">
    <property type="component" value="Unassembled WGS sequence"/>
</dbReference>
<accession>A0A6A6XU51</accession>